<keyword evidence="7" id="KW-1185">Reference proteome</keyword>
<dbReference type="Gene3D" id="1.10.10.10">
    <property type="entry name" value="Winged helix-like DNA-binding domain superfamily/Winged helix DNA-binding domain"/>
    <property type="match status" value="1"/>
</dbReference>
<protein>
    <submittedName>
        <fullName evidence="6">LysR family transcriptional regulator</fullName>
    </submittedName>
</protein>
<evidence type="ECO:0000259" key="5">
    <source>
        <dbReference type="PROSITE" id="PS50931"/>
    </source>
</evidence>
<dbReference type="PANTHER" id="PTHR30346">
    <property type="entry name" value="TRANSCRIPTIONAL DUAL REGULATOR HCAR-RELATED"/>
    <property type="match status" value="1"/>
</dbReference>
<dbReference type="Pfam" id="PF03466">
    <property type="entry name" value="LysR_substrate"/>
    <property type="match status" value="1"/>
</dbReference>
<dbReference type="InterPro" id="IPR000847">
    <property type="entry name" value="LysR_HTH_N"/>
</dbReference>
<keyword evidence="2" id="KW-0805">Transcription regulation</keyword>
<evidence type="ECO:0000256" key="4">
    <source>
        <dbReference type="ARBA" id="ARBA00023163"/>
    </source>
</evidence>
<reference evidence="6" key="1">
    <citation type="submission" date="2021-01" db="EMBL/GenBank/DDBJ databases">
        <title>Whole genome shotgun sequence of Catellatospora methionotrophica NBRC 14553.</title>
        <authorList>
            <person name="Komaki H."/>
            <person name="Tamura T."/>
        </authorList>
    </citation>
    <scope>NUCLEOTIDE SEQUENCE</scope>
    <source>
        <strain evidence="6">NBRC 14553</strain>
    </source>
</reference>
<dbReference type="InterPro" id="IPR005119">
    <property type="entry name" value="LysR_subst-bd"/>
</dbReference>
<dbReference type="Gene3D" id="3.40.190.290">
    <property type="match status" value="1"/>
</dbReference>
<comment type="caution">
    <text evidence="6">The sequence shown here is derived from an EMBL/GenBank/DDBJ whole genome shotgun (WGS) entry which is preliminary data.</text>
</comment>
<dbReference type="EMBL" id="BONJ01000016">
    <property type="protein sequence ID" value="GIG14734.1"/>
    <property type="molecule type" value="Genomic_DNA"/>
</dbReference>
<evidence type="ECO:0000313" key="6">
    <source>
        <dbReference type="EMBL" id="GIG14734.1"/>
    </source>
</evidence>
<feature type="domain" description="HTH lysR-type" evidence="5">
    <location>
        <begin position="5"/>
        <end position="60"/>
    </location>
</feature>
<dbReference type="RefSeq" id="WP_166378221.1">
    <property type="nucleotide sequence ID" value="NZ_BAAATT010000007.1"/>
</dbReference>
<keyword evidence="4" id="KW-0804">Transcription</keyword>
<dbReference type="PROSITE" id="PS50931">
    <property type="entry name" value="HTH_LYSR"/>
    <property type="match status" value="1"/>
</dbReference>
<proteinExistence type="inferred from homology"/>
<dbReference type="PANTHER" id="PTHR30346:SF29">
    <property type="entry name" value="LYSR SUBSTRATE-BINDING"/>
    <property type="match status" value="1"/>
</dbReference>
<evidence type="ECO:0000256" key="3">
    <source>
        <dbReference type="ARBA" id="ARBA00023125"/>
    </source>
</evidence>
<dbReference type="SUPFAM" id="SSF53850">
    <property type="entry name" value="Periplasmic binding protein-like II"/>
    <property type="match status" value="1"/>
</dbReference>
<dbReference type="AlphaFoldDB" id="A0A8J3PFI3"/>
<dbReference type="Pfam" id="PF00126">
    <property type="entry name" value="HTH_1"/>
    <property type="match status" value="1"/>
</dbReference>
<dbReference type="Proteomes" id="UP000660339">
    <property type="component" value="Unassembled WGS sequence"/>
</dbReference>
<organism evidence="6 7">
    <name type="scientific">Catellatospora methionotrophica</name>
    <dbReference type="NCBI Taxonomy" id="121620"/>
    <lineage>
        <taxon>Bacteria</taxon>
        <taxon>Bacillati</taxon>
        <taxon>Actinomycetota</taxon>
        <taxon>Actinomycetes</taxon>
        <taxon>Micromonosporales</taxon>
        <taxon>Micromonosporaceae</taxon>
        <taxon>Catellatospora</taxon>
    </lineage>
</organism>
<comment type="similarity">
    <text evidence="1">Belongs to the LysR transcriptional regulatory family.</text>
</comment>
<accession>A0A8J3PFI3</accession>
<dbReference type="GO" id="GO:0003677">
    <property type="term" value="F:DNA binding"/>
    <property type="evidence" value="ECO:0007669"/>
    <property type="project" value="UniProtKB-KW"/>
</dbReference>
<name>A0A8J3PFI3_9ACTN</name>
<evidence type="ECO:0000256" key="2">
    <source>
        <dbReference type="ARBA" id="ARBA00023015"/>
    </source>
</evidence>
<sequence>MPPGPDTLRLLALIGRHGSLAAAAQALGLTPAAVTQQLARAERDCRAPLVRRGPRGASLTEAGMMLAEHGRVVDEAAASATAALDGLLGRLSLRLRIGAFQAAALRLLPPALTALRHRYPDTDLSIMDITSDRGVDAVAAGEMDVAVIAAWDQPPVPPGHVRLHPLLIDPMVAVLPDDHPLARDAAAPAIDLGSLRDEAWVTIRAGHAARAQFDRAAAAAGFVPRVRFETESYDVAQAFVATGVAVALVSRLALSRLPGTVHRELTGSGLSRSIHAVTLAEHGVTPMVATFLRLLHDVTGDLTASWPGTSAAGTD</sequence>
<gene>
    <name evidence="6" type="ORF">Cme02nite_30660</name>
</gene>
<dbReference type="InterPro" id="IPR036388">
    <property type="entry name" value="WH-like_DNA-bd_sf"/>
</dbReference>
<dbReference type="SUPFAM" id="SSF46785">
    <property type="entry name" value="Winged helix' DNA-binding domain"/>
    <property type="match status" value="1"/>
</dbReference>
<dbReference type="InterPro" id="IPR036390">
    <property type="entry name" value="WH_DNA-bd_sf"/>
</dbReference>
<keyword evidence="3" id="KW-0238">DNA-binding</keyword>
<dbReference type="GO" id="GO:0032993">
    <property type="term" value="C:protein-DNA complex"/>
    <property type="evidence" value="ECO:0007669"/>
    <property type="project" value="TreeGrafter"/>
</dbReference>
<evidence type="ECO:0000256" key="1">
    <source>
        <dbReference type="ARBA" id="ARBA00009437"/>
    </source>
</evidence>
<dbReference type="GO" id="GO:0003700">
    <property type="term" value="F:DNA-binding transcription factor activity"/>
    <property type="evidence" value="ECO:0007669"/>
    <property type="project" value="InterPro"/>
</dbReference>
<evidence type="ECO:0000313" key="7">
    <source>
        <dbReference type="Proteomes" id="UP000660339"/>
    </source>
</evidence>